<dbReference type="EMBL" id="KV878685">
    <property type="protein sequence ID" value="OJJ71488.1"/>
    <property type="molecule type" value="Genomic_DNA"/>
</dbReference>
<dbReference type="GeneID" id="93570398"/>
<keyword evidence="2" id="KW-0812">Transmembrane</keyword>
<name>A0A1L9UIJ1_ASPBC</name>
<reference evidence="4" key="1">
    <citation type="journal article" date="2017" name="Genome Biol.">
        <title>Comparative genomics reveals high biological diversity and specific adaptations in the industrially and medically important fungal genus Aspergillus.</title>
        <authorList>
            <person name="de Vries R.P."/>
            <person name="Riley R."/>
            <person name="Wiebenga A."/>
            <person name="Aguilar-Osorio G."/>
            <person name="Amillis S."/>
            <person name="Uchima C.A."/>
            <person name="Anderluh G."/>
            <person name="Asadollahi M."/>
            <person name="Askin M."/>
            <person name="Barry K."/>
            <person name="Battaglia E."/>
            <person name="Bayram O."/>
            <person name="Benocci T."/>
            <person name="Braus-Stromeyer S.A."/>
            <person name="Caldana C."/>
            <person name="Canovas D."/>
            <person name="Cerqueira G.C."/>
            <person name="Chen F."/>
            <person name="Chen W."/>
            <person name="Choi C."/>
            <person name="Clum A."/>
            <person name="Dos Santos R.A."/>
            <person name="Damasio A.R."/>
            <person name="Diallinas G."/>
            <person name="Emri T."/>
            <person name="Fekete E."/>
            <person name="Flipphi M."/>
            <person name="Freyberg S."/>
            <person name="Gallo A."/>
            <person name="Gournas C."/>
            <person name="Habgood R."/>
            <person name="Hainaut M."/>
            <person name="Harispe M.L."/>
            <person name="Henrissat B."/>
            <person name="Hilden K.S."/>
            <person name="Hope R."/>
            <person name="Hossain A."/>
            <person name="Karabika E."/>
            <person name="Karaffa L."/>
            <person name="Karanyi Z."/>
            <person name="Krasevec N."/>
            <person name="Kuo A."/>
            <person name="Kusch H."/>
            <person name="LaButti K."/>
            <person name="Lagendijk E.L."/>
            <person name="Lapidus A."/>
            <person name="Levasseur A."/>
            <person name="Lindquist E."/>
            <person name="Lipzen A."/>
            <person name="Logrieco A.F."/>
            <person name="MacCabe A."/>
            <person name="Maekelae M.R."/>
            <person name="Malavazi I."/>
            <person name="Melin P."/>
            <person name="Meyer V."/>
            <person name="Mielnichuk N."/>
            <person name="Miskei M."/>
            <person name="Molnar A.P."/>
            <person name="Mule G."/>
            <person name="Ngan C.Y."/>
            <person name="Orejas M."/>
            <person name="Orosz E."/>
            <person name="Ouedraogo J.P."/>
            <person name="Overkamp K.M."/>
            <person name="Park H.-S."/>
            <person name="Perrone G."/>
            <person name="Piumi F."/>
            <person name="Punt P.J."/>
            <person name="Ram A.F."/>
            <person name="Ramon A."/>
            <person name="Rauscher S."/>
            <person name="Record E."/>
            <person name="Riano-Pachon D.M."/>
            <person name="Robert V."/>
            <person name="Roehrig J."/>
            <person name="Ruller R."/>
            <person name="Salamov A."/>
            <person name="Salih N.S."/>
            <person name="Samson R.A."/>
            <person name="Sandor E."/>
            <person name="Sanguinetti M."/>
            <person name="Schuetze T."/>
            <person name="Sepcic K."/>
            <person name="Shelest E."/>
            <person name="Sherlock G."/>
            <person name="Sophianopoulou V."/>
            <person name="Squina F.M."/>
            <person name="Sun H."/>
            <person name="Susca A."/>
            <person name="Todd R.B."/>
            <person name="Tsang A."/>
            <person name="Unkles S.E."/>
            <person name="van de Wiele N."/>
            <person name="van Rossen-Uffink D."/>
            <person name="Oliveira J.V."/>
            <person name="Vesth T.C."/>
            <person name="Visser J."/>
            <person name="Yu J.-H."/>
            <person name="Zhou M."/>
            <person name="Andersen M.R."/>
            <person name="Archer D.B."/>
            <person name="Baker S.E."/>
            <person name="Benoit I."/>
            <person name="Brakhage A.A."/>
            <person name="Braus G.H."/>
            <person name="Fischer R."/>
            <person name="Frisvad J.C."/>
            <person name="Goldman G.H."/>
            <person name="Houbraken J."/>
            <person name="Oakley B."/>
            <person name="Pocsi I."/>
            <person name="Scazzocchio C."/>
            <person name="Seiboth B."/>
            <person name="vanKuyk P.A."/>
            <person name="Wortman J."/>
            <person name="Dyer P.S."/>
            <person name="Grigoriev I.V."/>
        </authorList>
    </citation>
    <scope>NUCLEOTIDE SEQUENCE [LARGE SCALE GENOMIC DNA]</scope>
    <source>
        <strain evidence="4">CBS 101740 / IMI 381727 / IBT 21946</strain>
    </source>
</reference>
<evidence type="ECO:0000313" key="4">
    <source>
        <dbReference type="Proteomes" id="UP000184499"/>
    </source>
</evidence>
<accession>A0A1L9UIJ1</accession>
<dbReference type="OrthoDB" id="3358048at2759"/>
<sequence>MATARLRRAFRYPDDSGDDEHSREELDEEAEQERVIEQLKSLNEKRNSEYSIVFAAIPLFSSFAFIAPILSGSSSLSERCLSLLGVLSLLVTAYIMKYLPLERPDPKGKRPMTTPHGMASIQRCILPVNAAICVLLALVYASQPRAQSSLEIQPVTYLVPGAMFAAVLVARKVMLSVDLRTLENLRYEYKGA</sequence>
<keyword evidence="2" id="KW-0472">Membrane</keyword>
<evidence type="ECO:0000256" key="2">
    <source>
        <dbReference type="SAM" id="Phobius"/>
    </source>
</evidence>
<feature type="compositionally biased region" description="Basic and acidic residues" evidence="1">
    <location>
        <begin position="11"/>
        <end position="24"/>
    </location>
</feature>
<feature type="region of interest" description="Disordered" evidence="1">
    <location>
        <begin position="1"/>
        <end position="30"/>
    </location>
</feature>
<evidence type="ECO:0000256" key="1">
    <source>
        <dbReference type="SAM" id="MobiDB-lite"/>
    </source>
</evidence>
<dbReference type="VEuPathDB" id="FungiDB:ASPBRDRAFT_126880"/>
<feature type="compositionally biased region" description="Basic residues" evidence="1">
    <location>
        <begin position="1"/>
        <end position="10"/>
    </location>
</feature>
<evidence type="ECO:0000313" key="3">
    <source>
        <dbReference type="EMBL" id="OJJ71488.1"/>
    </source>
</evidence>
<gene>
    <name evidence="3" type="ORF">ASPBRDRAFT_126880</name>
</gene>
<proteinExistence type="predicted"/>
<feature type="transmembrane region" description="Helical" evidence="2">
    <location>
        <begin position="50"/>
        <end position="69"/>
    </location>
</feature>
<dbReference type="Proteomes" id="UP000184499">
    <property type="component" value="Unassembled WGS sequence"/>
</dbReference>
<keyword evidence="4" id="KW-1185">Reference proteome</keyword>
<dbReference type="RefSeq" id="XP_067478736.1">
    <property type="nucleotide sequence ID" value="XM_067617910.1"/>
</dbReference>
<protein>
    <submittedName>
        <fullName evidence="3">Uncharacterized protein</fullName>
    </submittedName>
</protein>
<feature type="transmembrane region" description="Helical" evidence="2">
    <location>
        <begin position="120"/>
        <end position="140"/>
    </location>
</feature>
<organism evidence="3 4">
    <name type="scientific">Aspergillus brasiliensis (strain CBS 101740 / IMI 381727 / IBT 21946)</name>
    <dbReference type="NCBI Taxonomy" id="767769"/>
    <lineage>
        <taxon>Eukaryota</taxon>
        <taxon>Fungi</taxon>
        <taxon>Dikarya</taxon>
        <taxon>Ascomycota</taxon>
        <taxon>Pezizomycotina</taxon>
        <taxon>Eurotiomycetes</taxon>
        <taxon>Eurotiomycetidae</taxon>
        <taxon>Eurotiales</taxon>
        <taxon>Aspergillaceae</taxon>
        <taxon>Aspergillus</taxon>
        <taxon>Aspergillus subgen. Circumdati</taxon>
    </lineage>
</organism>
<dbReference type="OMA" id="ILMAWAI"/>
<feature type="transmembrane region" description="Helical" evidence="2">
    <location>
        <begin position="81"/>
        <end position="99"/>
    </location>
</feature>
<dbReference type="AlphaFoldDB" id="A0A1L9UIJ1"/>
<feature type="transmembrane region" description="Helical" evidence="2">
    <location>
        <begin position="152"/>
        <end position="170"/>
    </location>
</feature>
<keyword evidence="2" id="KW-1133">Transmembrane helix</keyword>